<feature type="compositionally biased region" description="Low complexity" evidence="1">
    <location>
        <begin position="15"/>
        <end position="24"/>
    </location>
</feature>
<evidence type="ECO:0000313" key="3">
    <source>
        <dbReference type="Proteomes" id="UP001341840"/>
    </source>
</evidence>
<protein>
    <submittedName>
        <fullName evidence="2">Uncharacterized protein</fullName>
    </submittedName>
</protein>
<name>A0ABU6VFD4_9FABA</name>
<evidence type="ECO:0000256" key="1">
    <source>
        <dbReference type="SAM" id="MobiDB-lite"/>
    </source>
</evidence>
<gene>
    <name evidence="2" type="ORF">PIB30_046007</name>
</gene>
<evidence type="ECO:0000313" key="2">
    <source>
        <dbReference type="EMBL" id="MED6171996.1"/>
    </source>
</evidence>
<keyword evidence="3" id="KW-1185">Reference proteome</keyword>
<organism evidence="2 3">
    <name type="scientific">Stylosanthes scabra</name>
    <dbReference type="NCBI Taxonomy" id="79078"/>
    <lineage>
        <taxon>Eukaryota</taxon>
        <taxon>Viridiplantae</taxon>
        <taxon>Streptophyta</taxon>
        <taxon>Embryophyta</taxon>
        <taxon>Tracheophyta</taxon>
        <taxon>Spermatophyta</taxon>
        <taxon>Magnoliopsida</taxon>
        <taxon>eudicotyledons</taxon>
        <taxon>Gunneridae</taxon>
        <taxon>Pentapetalae</taxon>
        <taxon>rosids</taxon>
        <taxon>fabids</taxon>
        <taxon>Fabales</taxon>
        <taxon>Fabaceae</taxon>
        <taxon>Papilionoideae</taxon>
        <taxon>50 kb inversion clade</taxon>
        <taxon>dalbergioids sensu lato</taxon>
        <taxon>Dalbergieae</taxon>
        <taxon>Pterocarpus clade</taxon>
        <taxon>Stylosanthes</taxon>
    </lineage>
</organism>
<feature type="compositionally biased region" description="Polar residues" evidence="1">
    <location>
        <begin position="1"/>
        <end position="14"/>
    </location>
</feature>
<dbReference type="Proteomes" id="UP001341840">
    <property type="component" value="Unassembled WGS sequence"/>
</dbReference>
<dbReference type="EMBL" id="JASCZI010151319">
    <property type="protein sequence ID" value="MED6171996.1"/>
    <property type="molecule type" value="Genomic_DNA"/>
</dbReference>
<sequence length="172" mass="19303">MLNHQMSYNTSRGTNSNSNSNSNSNKHYVQRIQRLHLVYHNFSNEKLNGVWNILKEVSQSATKIPSRTRVVLLRKRKGKSIRHPLRGTSTISELTSCVANEPIVPGSTHIWSRCCLEFVSQPPAPKSNPLSPGQTCCHQVPKHLCHTAVANLVRSRNCHYASRGVGRIALRD</sequence>
<reference evidence="2 3" key="1">
    <citation type="journal article" date="2023" name="Plants (Basel)">
        <title>Bridging the Gap: Combining Genomics and Transcriptomics Approaches to Understand Stylosanthes scabra, an Orphan Legume from the Brazilian Caatinga.</title>
        <authorList>
            <person name="Ferreira-Neto J.R.C."/>
            <person name="da Silva M.D."/>
            <person name="Binneck E."/>
            <person name="de Melo N.F."/>
            <person name="da Silva R.H."/>
            <person name="de Melo A.L.T.M."/>
            <person name="Pandolfi V."/>
            <person name="Bustamante F.O."/>
            <person name="Brasileiro-Vidal A.C."/>
            <person name="Benko-Iseppon A.M."/>
        </authorList>
    </citation>
    <scope>NUCLEOTIDE SEQUENCE [LARGE SCALE GENOMIC DNA]</scope>
    <source>
        <tissue evidence="2">Leaves</tissue>
    </source>
</reference>
<comment type="caution">
    <text evidence="2">The sequence shown here is derived from an EMBL/GenBank/DDBJ whole genome shotgun (WGS) entry which is preliminary data.</text>
</comment>
<accession>A0ABU6VFD4</accession>
<feature type="region of interest" description="Disordered" evidence="1">
    <location>
        <begin position="1"/>
        <end position="24"/>
    </location>
</feature>
<proteinExistence type="predicted"/>